<evidence type="ECO:0000313" key="4">
    <source>
        <dbReference type="Proteomes" id="UP000092666"/>
    </source>
</evidence>
<protein>
    <submittedName>
        <fullName evidence="3">Uncharacterized protein</fullName>
    </submittedName>
</protein>
<sequence length="293" mass="30356">MRLLTILATLGATSAAILPKFEALARRQSPASSSSMTIPEGYTTTLITTSIFRNGPQDSTGSSESTIPFACLDGCWTVAGPYFFCFVNTTTPNGNHTDPDECNKQFCNATVYEHFSQCLNCIIANGEERPFGYHTNSSHTVANTPLGGPLAAVSNPNGLIDLEQANQMLKNVTDRCQNIGQALSSVTSSITATPTTTGPYYTSWTSSATLDLPTWTGLSKWASEAVQTYVATVPIETGSTSSGSTGAADASSSTAGSGGNSAGSALKVGSTISVAMLAGAAWAVGDWMSQLVG</sequence>
<evidence type="ECO:0000313" key="3">
    <source>
        <dbReference type="EMBL" id="OCF30358.1"/>
    </source>
</evidence>
<gene>
    <name evidence="3" type="ORF">I316_08002</name>
</gene>
<evidence type="ECO:0000256" key="2">
    <source>
        <dbReference type="SAM" id="SignalP"/>
    </source>
</evidence>
<feature type="region of interest" description="Disordered" evidence="1">
    <location>
        <begin position="238"/>
        <end position="260"/>
    </location>
</feature>
<feature type="chain" id="PRO_5012565660" evidence="2">
    <location>
        <begin position="16"/>
        <end position="293"/>
    </location>
</feature>
<keyword evidence="2" id="KW-0732">Signal</keyword>
<feature type="signal peptide" evidence="2">
    <location>
        <begin position="1"/>
        <end position="15"/>
    </location>
</feature>
<keyword evidence="4" id="KW-1185">Reference proteome</keyword>
<reference evidence="3 4" key="1">
    <citation type="submission" date="2013-07" db="EMBL/GenBank/DDBJ databases">
        <title>The Genome Sequence of Cryptococcus heveanensis BCC8398.</title>
        <authorList>
            <consortium name="The Broad Institute Genome Sequencing Platform"/>
            <person name="Cuomo C."/>
            <person name="Litvintseva A."/>
            <person name="Chen Y."/>
            <person name="Heitman J."/>
            <person name="Sun S."/>
            <person name="Springer D."/>
            <person name="Dromer F."/>
            <person name="Young S.K."/>
            <person name="Zeng Q."/>
            <person name="Gargeya S."/>
            <person name="Fitzgerald M."/>
            <person name="Abouelleil A."/>
            <person name="Alvarado L."/>
            <person name="Berlin A.M."/>
            <person name="Chapman S.B."/>
            <person name="Dewar J."/>
            <person name="Goldberg J."/>
            <person name="Griggs A."/>
            <person name="Gujja S."/>
            <person name="Hansen M."/>
            <person name="Howarth C."/>
            <person name="Imamovic A."/>
            <person name="Larimer J."/>
            <person name="McCowan C."/>
            <person name="Murphy C."/>
            <person name="Pearson M."/>
            <person name="Priest M."/>
            <person name="Roberts A."/>
            <person name="Saif S."/>
            <person name="Shea T."/>
            <person name="Sykes S."/>
            <person name="Wortman J."/>
            <person name="Nusbaum C."/>
            <person name="Birren B."/>
        </authorList>
    </citation>
    <scope>NUCLEOTIDE SEQUENCE [LARGE SCALE GENOMIC DNA]</scope>
    <source>
        <strain evidence="3 4">BCC8398</strain>
    </source>
</reference>
<accession>A0A1B9GH68</accession>
<name>A0A1B9GH68_9TREE</name>
<dbReference type="OrthoDB" id="2595923at2759"/>
<dbReference type="AlphaFoldDB" id="A0A1B9GH68"/>
<dbReference type="EMBL" id="KV700153">
    <property type="protein sequence ID" value="OCF30358.1"/>
    <property type="molecule type" value="Genomic_DNA"/>
</dbReference>
<dbReference type="Proteomes" id="UP000092666">
    <property type="component" value="Unassembled WGS sequence"/>
</dbReference>
<reference evidence="4" key="2">
    <citation type="submission" date="2013-12" db="EMBL/GenBank/DDBJ databases">
        <title>Evolution of pathogenesis and genome organization in the Tremellales.</title>
        <authorList>
            <person name="Cuomo C."/>
            <person name="Litvintseva A."/>
            <person name="Heitman J."/>
            <person name="Chen Y."/>
            <person name="Sun S."/>
            <person name="Springer D."/>
            <person name="Dromer F."/>
            <person name="Young S."/>
            <person name="Zeng Q."/>
            <person name="Chapman S."/>
            <person name="Gujja S."/>
            <person name="Saif S."/>
            <person name="Birren B."/>
        </authorList>
    </citation>
    <scope>NUCLEOTIDE SEQUENCE [LARGE SCALE GENOMIC DNA]</scope>
    <source>
        <strain evidence="4">BCC8398</strain>
    </source>
</reference>
<organism evidence="3 4">
    <name type="scientific">Kwoniella heveanensis BCC8398</name>
    <dbReference type="NCBI Taxonomy" id="1296120"/>
    <lineage>
        <taxon>Eukaryota</taxon>
        <taxon>Fungi</taxon>
        <taxon>Dikarya</taxon>
        <taxon>Basidiomycota</taxon>
        <taxon>Agaricomycotina</taxon>
        <taxon>Tremellomycetes</taxon>
        <taxon>Tremellales</taxon>
        <taxon>Cryptococcaceae</taxon>
        <taxon>Kwoniella</taxon>
    </lineage>
</organism>
<evidence type="ECO:0000256" key="1">
    <source>
        <dbReference type="SAM" id="MobiDB-lite"/>
    </source>
</evidence>
<feature type="compositionally biased region" description="Low complexity" evidence="1">
    <location>
        <begin position="238"/>
        <end position="255"/>
    </location>
</feature>
<proteinExistence type="predicted"/>